<name>A0A0A8Y3M3_ARUDO</name>
<proteinExistence type="predicted"/>
<protein>
    <submittedName>
        <fullName evidence="1">Uncharacterized protein</fullName>
    </submittedName>
</protein>
<reference evidence="1" key="2">
    <citation type="journal article" date="2015" name="Data Brief">
        <title>Shoot transcriptome of the giant reed, Arundo donax.</title>
        <authorList>
            <person name="Barrero R.A."/>
            <person name="Guerrero F.D."/>
            <person name="Moolhuijzen P."/>
            <person name="Goolsby J.A."/>
            <person name="Tidwell J."/>
            <person name="Bellgard S.E."/>
            <person name="Bellgard M.I."/>
        </authorList>
    </citation>
    <scope>NUCLEOTIDE SEQUENCE</scope>
    <source>
        <tissue evidence="1">Shoot tissue taken approximately 20 cm above the soil surface</tissue>
    </source>
</reference>
<organism evidence="1">
    <name type="scientific">Arundo donax</name>
    <name type="common">Giant reed</name>
    <name type="synonym">Donax arundinaceus</name>
    <dbReference type="NCBI Taxonomy" id="35708"/>
    <lineage>
        <taxon>Eukaryota</taxon>
        <taxon>Viridiplantae</taxon>
        <taxon>Streptophyta</taxon>
        <taxon>Embryophyta</taxon>
        <taxon>Tracheophyta</taxon>
        <taxon>Spermatophyta</taxon>
        <taxon>Magnoliopsida</taxon>
        <taxon>Liliopsida</taxon>
        <taxon>Poales</taxon>
        <taxon>Poaceae</taxon>
        <taxon>PACMAD clade</taxon>
        <taxon>Arundinoideae</taxon>
        <taxon>Arundineae</taxon>
        <taxon>Arundo</taxon>
    </lineage>
</organism>
<reference evidence="1" key="1">
    <citation type="submission" date="2014-09" db="EMBL/GenBank/DDBJ databases">
        <authorList>
            <person name="Magalhaes I.L.F."/>
            <person name="Oliveira U."/>
            <person name="Santos F.R."/>
            <person name="Vidigal T.H.D.A."/>
            <person name="Brescovit A.D."/>
            <person name="Santos A.J."/>
        </authorList>
    </citation>
    <scope>NUCLEOTIDE SEQUENCE</scope>
    <source>
        <tissue evidence="1">Shoot tissue taken approximately 20 cm above the soil surface</tissue>
    </source>
</reference>
<sequence>MHTDIIRSNCMTAQKTTYSCCLFLNLLLHVSQNHGHCGLLCIHTC</sequence>
<dbReference type="EMBL" id="GBRH01277466">
    <property type="protein sequence ID" value="JAD20429.1"/>
    <property type="molecule type" value="Transcribed_RNA"/>
</dbReference>
<evidence type="ECO:0000313" key="1">
    <source>
        <dbReference type="EMBL" id="JAD20429.1"/>
    </source>
</evidence>
<dbReference type="AlphaFoldDB" id="A0A0A8Y3M3"/>
<accession>A0A0A8Y3M3</accession>